<organism evidence="1 2">
    <name type="scientific">Botryobasidium botryosum (strain FD-172 SS1)</name>
    <dbReference type="NCBI Taxonomy" id="930990"/>
    <lineage>
        <taxon>Eukaryota</taxon>
        <taxon>Fungi</taxon>
        <taxon>Dikarya</taxon>
        <taxon>Basidiomycota</taxon>
        <taxon>Agaricomycotina</taxon>
        <taxon>Agaricomycetes</taxon>
        <taxon>Cantharellales</taxon>
        <taxon>Botryobasidiaceae</taxon>
        <taxon>Botryobasidium</taxon>
    </lineage>
</organism>
<reference evidence="2" key="1">
    <citation type="journal article" date="2014" name="Proc. Natl. Acad. Sci. U.S.A.">
        <title>Extensive sampling of basidiomycete genomes demonstrates inadequacy of the white-rot/brown-rot paradigm for wood decay fungi.</title>
        <authorList>
            <person name="Riley R."/>
            <person name="Salamov A.A."/>
            <person name="Brown D.W."/>
            <person name="Nagy L.G."/>
            <person name="Floudas D."/>
            <person name="Held B.W."/>
            <person name="Levasseur A."/>
            <person name="Lombard V."/>
            <person name="Morin E."/>
            <person name="Otillar R."/>
            <person name="Lindquist E.A."/>
            <person name="Sun H."/>
            <person name="LaButti K.M."/>
            <person name="Schmutz J."/>
            <person name="Jabbour D."/>
            <person name="Luo H."/>
            <person name="Baker S.E."/>
            <person name="Pisabarro A.G."/>
            <person name="Walton J.D."/>
            <person name="Blanchette R.A."/>
            <person name="Henrissat B."/>
            <person name="Martin F."/>
            <person name="Cullen D."/>
            <person name="Hibbett D.S."/>
            <person name="Grigoriev I.V."/>
        </authorList>
    </citation>
    <scope>NUCLEOTIDE SEQUENCE [LARGE SCALE GENOMIC DNA]</scope>
    <source>
        <strain evidence="2">FD-172 SS1</strain>
    </source>
</reference>
<accession>A0A067M588</accession>
<evidence type="ECO:0000313" key="1">
    <source>
        <dbReference type="EMBL" id="KDQ10729.1"/>
    </source>
</evidence>
<protein>
    <submittedName>
        <fullName evidence="1">Uncharacterized protein</fullName>
    </submittedName>
</protein>
<dbReference type="InParanoid" id="A0A067M588"/>
<name>A0A067M588_BOTB1</name>
<dbReference type="EMBL" id="KL198065">
    <property type="protein sequence ID" value="KDQ10729.1"/>
    <property type="molecule type" value="Genomic_DNA"/>
</dbReference>
<evidence type="ECO:0000313" key="2">
    <source>
        <dbReference type="Proteomes" id="UP000027195"/>
    </source>
</evidence>
<dbReference type="AlphaFoldDB" id="A0A067M588"/>
<dbReference type="Proteomes" id="UP000027195">
    <property type="component" value="Unassembled WGS sequence"/>
</dbReference>
<keyword evidence="2" id="KW-1185">Reference proteome</keyword>
<gene>
    <name evidence="1" type="ORF">BOTBODRAFT_36043</name>
</gene>
<sequence length="82" mass="9388">MVLQSTNIVYTPGLTRADRTRVNRFVGDEYKADWTRLPHPTALPQRPLVSFERERALRCRSGWVNSRELKSSCTLSLKIALG</sequence>
<dbReference type="HOGENOM" id="CLU_2704488_0_0_1"/>
<proteinExistence type="predicted"/>